<organism evidence="2 3">
    <name type="scientific">Albugo candida</name>
    <dbReference type="NCBI Taxonomy" id="65357"/>
    <lineage>
        <taxon>Eukaryota</taxon>
        <taxon>Sar</taxon>
        <taxon>Stramenopiles</taxon>
        <taxon>Oomycota</taxon>
        <taxon>Peronosporomycetes</taxon>
        <taxon>Albuginales</taxon>
        <taxon>Albuginaceae</taxon>
        <taxon>Albugo</taxon>
    </lineage>
</organism>
<accession>A0A024GB27</accession>
<evidence type="ECO:0000313" key="3">
    <source>
        <dbReference type="Proteomes" id="UP000053237"/>
    </source>
</evidence>
<name>A0A024GB27_9STRA</name>
<proteinExistence type="predicted"/>
<dbReference type="InterPro" id="IPR015421">
    <property type="entry name" value="PyrdxlP-dep_Trfase_major"/>
</dbReference>
<dbReference type="PANTHER" id="PTHR43686:SF1">
    <property type="entry name" value="AMINOTRAN_5 DOMAIN-CONTAINING PROTEIN"/>
    <property type="match status" value="1"/>
</dbReference>
<dbReference type="SUPFAM" id="SSF53383">
    <property type="entry name" value="PLP-dependent transferases"/>
    <property type="match status" value="1"/>
</dbReference>
<comment type="caution">
    <text evidence="2">The sequence shown here is derived from an EMBL/GenBank/DDBJ whole genome shotgun (WGS) entry which is preliminary data.</text>
</comment>
<sequence>MPMNVISANVVGATQTFESPFGSKVVCYADFTASGRAVQKIEDYIQKQVLPLYGNTHTTTSATGNQITAFRHEARQIIADTVNAKLIDGPNGDSVLFSGSGSTSAINKLVSILGLTTKYGSSNAVVFIGPYEHHSNMLPWRESGAQVVNIPENDEGMIDLCYLEKKLKEFSKAVLKVGCFSAASNITGVLSDTDAISVLLHRYGALAIYDFATAAPHTVIDMNPVVEGDQKHLVYKDAIYFSGHKFIGGPGTPGVLVLKKKLFSKTCSTSQPGGGTVLYVTANNHKYLDNNEDREEGGTPDIIGSIRLGLAFRLKQQTGPAEIMRIEREHVQRVRLSLKANKRIVLMGNQDLDQLPIFSFLIRFGNRFLHYNFVCALLNDLFGIQSRGGCACAGPYAAKLLGISPKDTELILQVLTEGLCAFKPGFTRFSLTYFMDDSEIDYILNAIHFVAEHGWKFLSSYRFSMYNATWKHVSELSNLTTRKSLCDLIMDAEISSGPEEEPERESMPSIEAHRLENFEIAYEFAETCMRESIAWTRGRTSLFNLDGPYPSLRWFLCPDEGLDEAIDDAEMNHSTHAFGPIHPERYRTQWIDNNEEENHAYSQECYSLVDSSMHIRPGRRIRSWFSGVSHRLKTNLSSSSKAPKHFCDRKAF</sequence>
<dbReference type="InterPro" id="IPR000192">
    <property type="entry name" value="Aminotrans_V_dom"/>
</dbReference>
<dbReference type="InParanoid" id="A0A024GB27"/>
<dbReference type="PANTHER" id="PTHR43686">
    <property type="entry name" value="SULFURTRANSFERASE-RELATED"/>
    <property type="match status" value="1"/>
</dbReference>
<dbReference type="AlphaFoldDB" id="A0A024GB27"/>
<dbReference type="InterPro" id="IPR015422">
    <property type="entry name" value="PyrdxlP-dep_Trfase_small"/>
</dbReference>
<evidence type="ECO:0000313" key="2">
    <source>
        <dbReference type="EMBL" id="CCI43948.1"/>
    </source>
</evidence>
<dbReference type="Proteomes" id="UP000053237">
    <property type="component" value="Unassembled WGS sequence"/>
</dbReference>
<keyword evidence="3" id="KW-1185">Reference proteome</keyword>
<evidence type="ECO:0000259" key="1">
    <source>
        <dbReference type="Pfam" id="PF00266"/>
    </source>
</evidence>
<dbReference type="STRING" id="65357.A0A024GB27"/>
<protein>
    <recommendedName>
        <fullName evidence="1">Aminotransferase class V domain-containing protein</fullName>
    </recommendedName>
</protein>
<dbReference type="EMBL" id="CAIX01000058">
    <property type="protein sequence ID" value="CCI43948.1"/>
    <property type="molecule type" value="Genomic_DNA"/>
</dbReference>
<dbReference type="Pfam" id="PF00266">
    <property type="entry name" value="Aminotran_5"/>
    <property type="match status" value="1"/>
</dbReference>
<gene>
    <name evidence="2" type="ORF">BN9_047320</name>
</gene>
<feature type="domain" description="Aminotransferase class V" evidence="1">
    <location>
        <begin position="28"/>
        <end position="442"/>
    </location>
</feature>
<dbReference type="Gene3D" id="3.40.640.10">
    <property type="entry name" value="Type I PLP-dependent aspartate aminotransferase-like (Major domain)"/>
    <property type="match status" value="1"/>
</dbReference>
<dbReference type="OrthoDB" id="420046at2759"/>
<dbReference type="Gene3D" id="3.90.1150.10">
    <property type="entry name" value="Aspartate Aminotransferase, domain 1"/>
    <property type="match status" value="1"/>
</dbReference>
<dbReference type="InterPro" id="IPR015424">
    <property type="entry name" value="PyrdxlP-dep_Trfase"/>
</dbReference>
<reference evidence="2 3" key="1">
    <citation type="submission" date="2012-05" db="EMBL/GenBank/DDBJ databases">
        <title>Recombination and specialization in a pathogen metapopulation.</title>
        <authorList>
            <person name="Gardiner A."/>
            <person name="Kemen E."/>
            <person name="Schultz-Larsen T."/>
            <person name="MacLean D."/>
            <person name="Van Oosterhout C."/>
            <person name="Jones J.D.G."/>
        </authorList>
    </citation>
    <scope>NUCLEOTIDE SEQUENCE [LARGE SCALE GENOMIC DNA]</scope>
    <source>
        <strain evidence="2 3">Ac Nc2</strain>
    </source>
</reference>